<proteinExistence type="predicted"/>
<dbReference type="AlphaFoldDB" id="A0A6C0HXX9"/>
<feature type="compositionally biased region" description="Low complexity" evidence="1">
    <location>
        <begin position="490"/>
        <end position="505"/>
    </location>
</feature>
<reference evidence="2" key="1">
    <citation type="journal article" date="2020" name="Nature">
        <title>Giant virus diversity and host interactions through global metagenomics.</title>
        <authorList>
            <person name="Schulz F."/>
            <person name="Roux S."/>
            <person name="Paez-Espino D."/>
            <person name="Jungbluth S."/>
            <person name="Walsh D.A."/>
            <person name="Denef V.J."/>
            <person name="McMahon K.D."/>
            <person name="Konstantinidis K.T."/>
            <person name="Eloe-Fadrosh E.A."/>
            <person name="Kyrpides N.C."/>
            <person name="Woyke T."/>
        </authorList>
    </citation>
    <scope>NUCLEOTIDE SEQUENCE</scope>
    <source>
        <strain evidence="2">GVMAG-M-3300023184-178</strain>
    </source>
</reference>
<feature type="region of interest" description="Disordered" evidence="1">
    <location>
        <begin position="482"/>
        <end position="505"/>
    </location>
</feature>
<sequence length="505" mass="57892">MENNSIITINNKKIFDFYNRNSNMDIETNNLLFIDLFESIFQQGSTINKSLSSQILNEITSLKTSMNSIHNNVSSLSSDLILKFLNIKKEYIEDMKTILATNTTNTYDKINTLIEKNNSNLIDKTSLLLTDIIPKNQETYNILIQDKLSQFYSMINMDTKQILSQSNSTTLNEFISNFDIKYSSMIHNIQSSSDERISKNISALKDISITNQLSQEKTFNELSEFLNKYRNSSFKGQLTENQLAFLLNKMFPVAEITDTSSIKASGDFIMKRENKDNILFENKDYEKNVSADEIKKFIRDCDTQNCHGIFLSQHCGIVTKSNYHIDIHKGLILVYVHNVEYTNTRIQIAIDIIDSLSNKLKELNINTQDDNTISAELIEDINNEYQKFISQKEMLYITLRDFQKKMNSQIEELTLPSLEKYLSPKFATANKKSHNCDICNNFSATTIKSLSAHKRACKNKSNIQIEIESELLHNVEIDTSSVQPEQSIPTTTKVSKSKKQVSNAV</sequence>
<name>A0A6C0HXX9_9ZZZZ</name>
<dbReference type="EMBL" id="MN740029">
    <property type="protein sequence ID" value="QHT85006.1"/>
    <property type="molecule type" value="Genomic_DNA"/>
</dbReference>
<protein>
    <submittedName>
        <fullName evidence="2">Uncharacterized protein</fullName>
    </submittedName>
</protein>
<evidence type="ECO:0000313" key="2">
    <source>
        <dbReference type="EMBL" id="QHT85006.1"/>
    </source>
</evidence>
<organism evidence="2">
    <name type="scientific">viral metagenome</name>
    <dbReference type="NCBI Taxonomy" id="1070528"/>
    <lineage>
        <taxon>unclassified sequences</taxon>
        <taxon>metagenomes</taxon>
        <taxon>organismal metagenomes</taxon>
    </lineage>
</organism>
<accession>A0A6C0HXX9</accession>
<evidence type="ECO:0000256" key="1">
    <source>
        <dbReference type="SAM" id="MobiDB-lite"/>
    </source>
</evidence>